<dbReference type="Proteomes" id="UP000035425">
    <property type="component" value="Unassembled WGS sequence"/>
</dbReference>
<proteinExistence type="predicted"/>
<protein>
    <submittedName>
        <fullName evidence="1">Uncharacterized protein</fullName>
    </submittedName>
</protein>
<evidence type="ECO:0000313" key="1">
    <source>
        <dbReference type="EMBL" id="KLL09803.1"/>
    </source>
</evidence>
<sequence>MGVAAQFCDEPASGGRTDVETFPQRFRRDWTLAILPMEHIFSACPVEQVLLARFFVNPTLASVIAGAGSDSRG</sequence>
<organism evidence="1 2">
    <name type="scientific">Protofrankia coriariae</name>
    <dbReference type="NCBI Taxonomy" id="1562887"/>
    <lineage>
        <taxon>Bacteria</taxon>
        <taxon>Bacillati</taxon>
        <taxon>Actinomycetota</taxon>
        <taxon>Actinomycetes</taxon>
        <taxon>Frankiales</taxon>
        <taxon>Frankiaceae</taxon>
        <taxon>Protofrankia</taxon>
    </lineage>
</organism>
<comment type="caution">
    <text evidence="1">The sequence shown here is derived from an EMBL/GenBank/DDBJ whole genome shotgun (WGS) entry which is preliminary data.</text>
</comment>
<keyword evidence="2" id="KW-1185">Reference proteome</keyword>
<reference evidence="1 2" key="1">
    <citation type="submission" date="2014-12" db="EMBL/GenBank/DDBJ databases">
        <title>Frankia sp. BMG5.1 draft genome.</title>
        <authorList>
            <person name="Gtari M."/>
            <person name="Ghodhbane-Gtari F."/>
            <person name="Nouioui I."/>
            <person name="Ktari A."/>
            <person name="Hezbri K."/>
            <person name="Mimouni W."/>
            <person name="Sbissi I."/>
            <person name="Ayari A."/>
            <person name="Yamanaka T."/>
            <person name="Normand P."/>
            <person name="Tisa L.S."/>
            <person name="Boudabous A."/>
        </authorList>
    </citation>
    <scope>NUCLEOTIDE SEQUENCE [LARGE SCALE GENOMIC DNA]</scope>
    <source>
        <strain evidence="1 2">BMG5.1</strain>
    </source>
</reference>
<gene>
    <name evidence="1" type="ORF">FrCorBMG51_22255</name>
</gene>
<accession>A0ABR5EZB4</accession>
<evidence type="ECO:0000313" key="2">
    <source>
        <dbReference type="Proteomes" id="UP000035425"/>
    </source>
</evidence>
<name>A0ABR5EZB4_9ACTN</name>
<dbReference type="EMBL" id="JWIO01000057">
    <property type="protein sequence ID" value="KLL09803.1"/>
    <property type="molecule type" value="Genomic_DNA"/>
</dbReference>